<evidence type="ECO:0000313" key="1">
    <source>
        <dbReference type="EMBL" id="MBB3876127.1"/>
    </source>
</evidence>
<protein>
    <submittedName>
        <fullName evidence="1">Uncharacterized protein</fullName>
    </submittedName>
</protein>
<dbReference type="AlphaFoldDB" id="A0AAW3TT59"/>
<dbReference type="Proteomes" id="UP000528945">
    <property type="component" value="Unassembled WGS sequence"/>
</dbReference>
<keyword evidence="2" id="KW-1185">Reference proteome</keyword>
<reference evidence="1 2" key="1">
    <citation type="submission" date="2020-08" db="EMBL/GenBank/DDBJ databases">
        <title>Genomic Encyclopedia of Type Strains, Phase IV (KMG-IV): sequencing the most valuable type-strain genomes for metagenomic binning, comparative biology and taxonomic classification.</title>
        <authorList>
            <person name="Goeker M."/>
        </authorList>
    </citation>
    <scope>NUCLEOTIDE SEQUENCE [LARGE SCALE GENOMIC DNA]</scope>
    <source>
        <strain evidence="1 2">DSM 15581</strain>
    </source>
</reference>
<sequence>MGVAFPTADILRAARDAYRAPDAPANEFSTIEEYWRDPAPFEAAKVAGQAQVNALFADHEAKCRAEREARWAAEEAVANQGVN</sequence>
<gene>
    <name evidence="1" type="ORF">GGR47_002373</name>
</gene>
<dbReference type="EMBL" id="JACIDB010000004">
    <property type="protein sequence ID" value="MBB3876127.1"/>
    <property type="molecule type" value="Genomic_DNA"/>
</dbReference>
<organism evidence="1 2">
    <name type="scientific">Sphingomonas aquatilis</name>
    <dbReference type="NCBI Taxonomy" id="93063"/>
    <lineage>
        <taxon>Bacteria</taxon>
        <taxon>Pseudomonadati</taxon>
        <taxon>Pseudomonadota</taxon>
        <taxon>Alphaproteobacteria</taxon>
        <taxon>Sphingomonadales</taxon>
        <taxon>Sphingomonadaceae</taxon>
        <taxon>Sphingomonas</taxon>
    </lineage>
</organism>
<dbReference type="RefSeq" id="WP_147035278.1">
    <property type="nucleotide sequence ID" value="NZ_JACIDB010000004.1"/>
</dbReference>
<evidence type="ECO:0000313" key="2">
    <source>
        <dbReference type="Proteomes" id="UP000528945"/>
    </source>
</evidence>
<name>A0AAW3TT59_9SPHN</name>
<accession>A0AAW3TT59</accession>
<proteinExistence type="predicted"/>
<comment type="caution">
    <text evidence="1">The sequence shown here is derived from an EMBL/GenBank/DDBJ whole genome shotgun (WGS) entry which is preliminary data.</text>
</comment>